<organism evidence="2 3">
    <name type="scientific">Elysia crispata</name>
    <name type="common">lettuce slug</name>
    <dbReference type="NCBI Taxonomy" id="231223"/>
    <lineage>
        <taxon>Eukaryota</taxon>
        <taxon>Metazoa</taxon>
        <taxon>Spiralia</taxon>
        <taxon>Lophotrochozoa</taxon>
        <taxon>Mollusca</taxon>
        <taxon>Gastropoda</taxon>
        <taxon>Heterobranchia</taxon>
        <taxon>Euthyneura</taxon>
        <taxon>Panpulmonata</taxon>
        <taxon>Sacoglossa</taxon>
        <taxon>Placobranchoidea</taxon>
        <taxon>Plakobranchidae</taxon>
        <taxon>Elysia</taxon>
    </lineage>
</organism>
<dbReference type="Pfam" id="PF00078">
    <property type="entry name" value="RVT_1"/>
    <property type="match status" value="1"/>
</dbReference>
<dbReference type="SUPFAM" id="SSF56672">
    <property type="entry name" value="DNA/RNA polymerases"/>
    <property type="match status" value="1"/>
</dbReference>
<reference evidence="2" key="1">
    <citation type="journal article" date="2023" name="G3 (Bethesda)">
        <title>A reference genome for the long-term kleptoplast-retaining sea slug Elysia crispata morphotype clarki.</title>
        <authorList>
            <person name="Eastman K.E."/>
            <person name="Pendleton A.L."/>
            <person name="Shaikh M.A."/>
            <person name="Suttiyut T."/>
            <person name="Ogas R."/>
            <person name="Tomko P."/>
            <person name="Gavelis G."/>
            <person name="Widhalm J.R."/>
            <person name="Wisecaver J.H."/>
        </authorList>
    </citation>
    <scope>NUCLEOTIDE SEQUENCE</scope>
    <source>
        <strain evidence="2">ECLA1</strain>
    </source>
</reference>
<evidence type="ECO:0000313" key="2">
    <source>
        <dbReference type="EMBL" id="KAK3774363.1"/>
    </source>
</evidence>
<dbReference type="InterPro" id="IPR000477">
    <property type="entry name" value="RT_dom"/>
</dbReference>
<name>A0AAE0ZS81_9GAST</name>
<keyword evidence="3" id="KW-1185">Reference proteome</keyword>
<dbReference type="PANTHER" id="PTHR37984:SF11">
    <property type="entry name" value="INTEGRASE CATALYTIC DOMAIN-CONTAINING PROTEIN"/>
    <property type="match status" value="1"/>
</dbReference>
<feature type="domain" description="Reverse transcriptase" evidence="1">
    <location>
        <begin position="6"/>
        <end position="142"/>
    </location>
</feature>
<evidence type="ECO:0000313" key="3">
    <source>
        <dbReference type="Proteomes" id="UP001283361"/>
    </source>
</evidence>
<dbReference type="CDD" id="cd01647">
    <property type="entry name" value="RT_LTR"/>
    <property type="match status" value="1"/>
</dbReference>
<gene>
    <name evidence="2" type="ORF">RRG08_049020</name>
</gene>
<dbReference type="Gene3D" id="3.10.10.10">
    <property type="entry name" value="HIV Type 1 Reverse Transcriptase, subunit A, domain 1"/>
    <property type="match status" value="1"/>
</dbReference>
<sequence length="187" mass="22000">MIGLVVEIRKANEAIIRERHPIPTVEDVLQELNRNAYFSELNFRSEYYQIELEENSRNITTFVTLQGLSRYKRLFFGVNSAIEKFQNIIEQVFSGMEGVRNISDNMTVLGKDEEEYDRRLESELERLAQVDLKLNKEKCKFRQTVMWCLSGIRFLRKKLASIPRERTPCLKQENTYSTRNKVVPGTL</sequence>
<proteinExistence type="predicted"/>
<dbReference type="Gene3D" id="3.30.70.270">
    <property type="match status" value="1"/>
</dbReference>
<dbReference type="InterPro" id="IPR043128">
    <property type="entry name" value="Rev_trsase/Diguanyl_cyclase"/>
</dbReference>
<protein>
    <recommendedName>
        <fullName evidence="1">Reverse transcriptase domain-containing protein</fullName>
    </recommendedName>
</protein>
<accession>A0AAE0ZS81</accession>
<evidence type="ECO:0000259" key="1">
    <source>
        <dbReference type="Pfam" id="PF00078"/>
    </source>
</evidence>
<dbReference type="PANTHER" id="PTHR37984">
    <property type="entry name" value="PROTEIN CBG26694"/>
    <property type="match status" value="1"/>
</dbReference>
<comment type="caution">
    <text evidence="2">The sequence shown here is derived from an EMBL/GenBank/DDBJ whole genome shotgun (WGS) entry which is preliminary data.</text>
</comment>
<dbReference type="InterPro" id="IPR043502">
    <property type="entry name" value="DNA/RNA_pol_sf"/>
</dbReference>
<dbReference type="Proteomes" id="UP001283361">
    <property type="component" value="Unassembled WGS sequence"/>
</dbReference>
<dbReference type="InterPro" id="IPR050951">
    <property type="entry name" value="Retrovirus_Pol_polyprotein"/>
</dbReference>
<dbReference type="AlphaFoldDB" id="A0AAE0ZS81"/>
<dbReference type="EMBL" id="JAWDGP010003424">
    <property type="protein sequence ID" value="KAK3774363.1"/>
    <property type="molecule type" value="Genomic_DNA"/>
</dbReference>